<proteinExistence type="predicted"/>
<dbReference type="Gene3D" id="3.30.1830.10">
    <property type="entry name" value="YehR-like"/>
    <property type="match status" value="1"/>
</dbReference>
<dbReference type="SUPFAM" id="SSF160704">
    <property type="entry name" value="YehR-like"/>
    <property type="match status" value="1"/>
</dbReference>
<dbReference type="Proteomes" id="UP000653045">
    <property type="component" value="Unassembled WGS sequence"/>
</dbReference>
<sequence>MKAKKIILSVLSLLALVVLVACGSGKKELKTSYYQSNQPGVDIRMTFHYDEDKDAIVKQETHTQMDYAGLGVQTADEAKDILDSIAAQYQGIDGVSDKIDYGENSLNEDLVIDYEKVDFKEIADIPGVFSNNLENADYISYKQTLEFLEKGGFKEVEDGKFKDFQPLN</sequence>
<dbReference type="InterPro" id="IPR009736">
    <property type="entry name" value="DUF1307"/>
</dbReference>
<dbReference type="Pfam" id="PF06998">
    <property type="entry name" value="DUF1307"/>
    <property type="match status" value="1"/>
</dbReference>
<evidence type="ECO:0000313" key="2">
    <source>
        <dbReference type="Proteomes" id="UP000653045"/>
    </source>
</evidence>
<gene>
    <name evidence="1" type="ORF">JHK62_01775</name>
</gene>
<reference evidence="1 2" key="1">
    <citation type="journal article" date="2021" name="Int. J. Syst. Evol. Microbiol.">
        <title>Streptococcus vicugnae sp. nov., isolated from faeces of alpacas (Vicugna pacos) and cattle (Bos taurus), Streptococcus zalophi sp. nov., and Streptococcus pacificus sp. nov., isolated from respiratory tract of California sea lions (Zalophus californianus).</title>
        <authorList>
            <person name="Volokhov D.V."/>
            <person name="Zagorodnyaya T.A."/>
            <person name="Shen Z."/>
            <person name="Blom J."/>
            <person name="Furtak V.A."/>
            <person name="Eisenberg T."/>
            <person name="Fan P."/>
            <person name="Jeong K.C."/>
            <person name="Gao Y."/>
            <person name="Zhang S."/>
            <person name="Amselle M."/>
        </authorList>
    </citation>
    <scope>NUCLEOTIDE SEQUENCE [LARGE SCALE GENOMIC DNA]</scope>
    <source>
        <strain evidence="1 2">CSL7591</strain>
    </source>
</reference>
<dbReference type="PROSITE" id="PS51257">
    <property type="entry name" value="PROKAR_LIPOPROTEIN"/>
    <property type="match status" value="1"/>
</dbReference>
<keyword evidence="2" id="KW-1185">Reference proteome</keyword>
<accession>A0ABS0ZHS2</accession>
<dbReference type="InterPro" id="IPR036699">
    <property type="entry name" value="YehR-like_sf"/>
</dbReference>
<protein>
    <submittedName>
        <fullName evidence="1">YehR family protein</fullName>
    </submittedName>
</protein>
<comment type="caution">
    <text evidence="1">The sequence shown here is derived from an EMBL/GenBank/DDBJ whole genome shotgun (WGS) entry which is preliminary data.</text>
</comment>
<organism evidence="1 2">
    <name type="scientific">Streptococcus pacificus</name>
    <dbReference type="NCBI Taxonomy" id="2740577"/>
    <lineage>
        <taxon>Bacteria</taxon>
        <taxon>Bacillati</taxon>
        <taxon>Bacillota</taxon>
        <taxon>Bacilli</taxon>
        <taxon>Lactobacillales</taxon>
        <taxon>Streptococcaceae</taxon>
        <taxon>Streptococcus</taxon>
    </lineage>
</organism>
<dbReference type="RefSeq" id="WP_199574964.1">
    <property type="nucleotide sequence ID" value="NZ_JAENBO010000001.1"/>
</dbReference>
<name>A0ABS0ZHS2_9STRE</name>
<evidence type="ECO:0000313" key="1">
    <source>
        <dbReference type="EMBL" id="MBJ8325408.1"/>
    </source>
</evidence>
<dbReference type="PIRSF" id="PIRSF006187">
    <property type="entry name" value="DUF1307"/>
    <property type="match status" value="1"/>
</dbReference>
<dbReference type="EMBL" id="JAENBO010000001">
    <property type="protein sequence ID" value="MBJ8325408.1"/>
    <property type="molecule type" value="Genomic_DNA"/>
</dbReference>